<evidence type="ECO:0000259" key="2">
    <source>
        <dbReference type="Pfam" id="PF00753"/>
    </source>
</evidence>
<feature type="signal peptide" evidence="1">
    <location>
        <begin position="1"/>
        <end position="23"/>
    </location>
</feature>
<dbReference type="PANTHER" id="PTHR30619:SF1">
    <property type="entry name" value="RECOMBINATION PROTEIN 2"/>
    <property type="match status" value="1"/>
</dbReference>
<sequence length="379" mass="43438">MKKIIAFLGTISLFSITFSNTFACNKTIQENTIEENQISYYTLSIGNGLFSYLKIGSKAILFDAGIGLDQFAIWKGRKHKTNQFASNFLKWTGVEEIETVFISHNHSDHYANLDAIAKNFKINNLVLPLNGNSLKNRFVSNREKSTSINEKIYLNSNTKLYNFEKTYRFLDIDFYNWSYSELNYMKGLSSKDENNASAIIYFKVNSKSILITGDAEQELGNRLLKNKESNFYKVDIYQVPHHGSKNALSNNFVKKVNPSICYVSGTNGDEKSYREWGGDHIFPTAKAYSNISSCQNRYLTGKVLSNSSSDKQKNDYFVNAEGAKNSDYDHQNASYEYRFFKNGSYNKYYFEPTVSNPNFLSSINSKKPDYETYLNDHSL</sequence>
<protein>
    <submittedName>
        <fullName evidence="3">Competence protein ComEC</fullName>
    </submittedName>
</protein>
<gene>
    <name evidence="3" type="primary">comEC</name>
    <name evidence="3" type="ORF">SGLAD_v1c06500</name>
</gene>
<dbReference type="Gene3D" id="3.60.15.10">
    <property type="entry name" value="Ribonuclease Z/Hydroxyacylglutathione hydrolase-like"/>
    <property type="match status" value="1"/>
</dbReference>
<dbReference type="InterPro" id="IPR001279">
    <property type="entry name" value="Metallo-B-lactamas"/>
</dbReference>
<dbReference type="InterPro" id="IPR052159">
    <property type="entry name" value="Competence_DNA_uptake"/>
</dbReference>
<evidence type="ECO:0000313" key="4">
    <source>
        <dbReference type="Proteomes" id="UP000294309"/>
    </source>
</evidence>
<name>A0A4V1AQA8_9MOLU</name>
<keyword evidence="1" id="KW-0732">Signal</keyword>
<feature type="domain" description="Metallo-beta-lactamase" evidence="2">
    <location>
        <begin position="52"/>
        <end position="141"/>
    </location>
</feature>
<dbReference type="KEGG" id="sgq:SGLAD_v1c06500"/>
<evidence type="ECO:0000313" key="3">
    <source>
        <dbReference type="EMBL" id="QBQ07849.1"/>
    </source>
</evidence>
<evidence type="ECO:0000256" key="1">
    <source>
        <dbReference type="SAM" id="SignalP"/>
    </source>
</evidence>
<dbReference type="RefSeq" id="WP_134297631.1">
    <property type="nucleotide sequence ID" value="NZ_CP038013.1"/>
</dbReference>
<organism evidence="3 4">
    <name type="scientific">Spiroplasma gladiatoris</name>
    <dbReference type="NCBI Taxonomy" id="2143"/>
    <lineage>
        <taxon>Bacteria</taxon>
        <taxon>Bacillati</taxon>
        <taxon>Mycoplasmatota</taxon>
        <taxon>Mollicutes</taxon>
        <taxon>Entomoplasmatales</taxon>
        <taxon>Spiroplasmataceae</taxon>
        <taxon>Spiroplasma</taxon>
    </lineage>
</organism>
<reference evidence="3 4" key="1">
    <citation type="submission" date="2019-03" db="EMBL/GenBank/DDBJ databases">
        <title>Complete genome sequence of Spiroplasma gladiatoris TG-1 (DSM 22552).</title>
        <authorList>
            <person name="Lin Y.-C."/>
            <person name="Chou L."/>
            <person name="Kuo C.-H."/>
        </authorList>
    </citation>
    <scope>NUCLEOTIDE SEQUENCE [LARGE SCALE GENOMIC DNA]</scope>
    <source>
        <strain evidence="3 4">TG-1</strain>
    </source>
</reference>
<dbReference type="OrthoDB" id="9761531at2"/>
<dbReference type="AlphaFoldDB" id="A0A4V1AQA8"/>
<proteinExistence type="predicted"/>
<dbReference type="Pfam" id="PF00753">
    <property type="entry name" value="Lactamase_B"/>
    <property type="match status" value="1"/>
</dbReference>
<dbReference type="PANTHER" id="PTHR30619">
    <property type="entry name" value="DNA INTERNALIZATION/COMPETENCE PROTEIN COMEC/REC2"/>
    <property type="match status" value="1"/>
</dbReference>
<keyword evidence="4" id="KW-1185">Reference proteome</keyword>
<feature type="chain" id="PRO_5020668869" evidence="1">
    <location>
        <begin position="24"/>
        <end position="379"/>
    </location>
</feature>
<accession>A0A4V1AQA8</accession>
<dbReference type="SUPFAM" id="SSF56281">
    <property type="entry name" value="Metallo-hydrolase/oxidoreductase"/>
    <property type="match status" value="1"/>
</dbReference>
<dbReference type="EMBL" id="CP038013">
    <property type="protein sequence ID" value="QBQ07849.1"/>
    <property type="molecule type" value="Genomic_DNA"/>
</dbReference>
<dbReference type="InterPro" id="IPR036866">
    <property type="entry name" value="RibonucZ/Hydroxyglut_hydro"/>
</dbReference>
<dbReference type="Proteomes" id="UP000294309">
    <property type="component" value="Chromosome"/>
</dbReference>